<name>A0AAF0U381_SOLVR</name>
<gene>
    <name evidence="1" type="ORF">MTR67_031855</name>
</gene>
<dbReference type="EMBL" id="CP133618">
    <property type="protein sequence ID" value="WMV38470.1"/>
    <property type="molecule type" value="Genomic_DNA"/>
</dbReference>
<proteinExistence type="predicted"/>
<evidence type="ECO:0000313" key="2">
    <source>
        <dbReference type="Proteomes" id="UP001234989"/>
    </source>
</evidence>
<dbReference type="Proteomes" id="UP001234989">
    <property type="component" value="Chromosome 7"/>
</dbReference>
<organism evidence="1 2">
    <name type="scientific">Solanum verrucosum</name>
    <dbReference type="NCBI Taxonomy" id="315347"/>
    <lineage>
        <taxon>Eukaryota</taxon>
        <taxon>Viridiplantae</taxon>
        <taxon>Streptophyta</taxon>
        <taxon>Embryophyta</taxon>
        <taxon>Tracheophyta</taxon>
        <taxon>Spermatophyta</taxon>
        <taxon>Magnoliopsida</taxon>
        <taxon>eudicotyledons</taxon>
        <taxon>Gunneridae</taxon>
        <taxon>Pentapetalae</taxon>
        <taxon>asterids</taxon>
        <taxon>lamiids</taxon>
        <taxon>Solanales</taxon>
        <taxon>Solanaceae</taxon>
        <taxon>Solanoideae</taxon>
        <taxon>Solaneae</taxon>
        <taxon>Solanum</taxon>
    </lineage>
</organism>
<keyword evidence="2" id="KW-1185">Reference proteome</keyword>
<evidence type="ECO:0000313" key="1">
    <source>
        <dbReference type="EMBL" id="WMV38470.1"/>
    </source>
</evidence>
<dbReference type="AlphaFoldDB" id="A0AAF0U381"/>
<accession>A0AAF0U381</accession>
<sequence>MEQWPPLPSKKVTPKLVVALEVSNQ</sequence>
<protein>
    <submittedName>
        <fullName evidence="1">Uncharacterized protein</fullName>
    </submittedName>
</protein>
<reference evidence="1" key="1">
    <citation type="submission" date="2023-08" db="EMBL/GenBank/DDBJ databases">
        <title>A de novo genome assembly of Solanum verrucosum Schlechtendal, a Mexican diploid species geographically isolated from the other diploid A-genome species in potato relatives.</title>
        <authorList>
            <person name="Hosaka K."/>
        </authorList>
    </citation>
    <scope>NUCLEOTIDE SEQUENCE</scope>
    <source>
        <tissue evidence="1">Young leaves</tissue>
    </source>
</reference>